<keyword evidence="7" id="KW-0868">Chloride</keyword>
<feature type="transmembrane region" description="Helical" evidence="8">
    <location>
        <begin position="161"/>
        <end position="184"/>
    </location>
</feature>
<feature type="transmembrane region" description="Helical" evidence="8">
    <location>
        <begin position="347"/>
        <end position="368"/>
    </location>
</feature>
<evidence type="ECO:0000256" key="1">
    <source>
        <dbReference type="ARBA" id="ARBA00004141"/>
    </source>
</evidence>
<dbReference type="GO" id="GO:0006813">
    <property type="term" value="P:potassium ion transport"/>
    <property type="evidence" value="ECO:0007669"/>
    <property type="project" value="InterPro"/>
</dbReference>
<dbReference type="EMBL" id="DVHB01000108">
    <property type="protein sequence ID" value="HIR39973.1"/>
    <property type="molecule type" value="Genomic_DNA"/>
</dbReference>
<evidence type="ECO:0000313" key="10">
    <source>
        <dbReference type="EMBL" id="HIR39973.1"/>
    </source>
</evidence>
<dbReference type="PANTHER" id="PTHR45711:SF6">
    <property type="entry name" value="CHLORIDE CHANNEL PROTEIN"/>
    <property type="match status" value="1"/>
</dbReference>
<dbReference type="PRINTS" id="PR00762">
    <property type="entry name" value="CLCHANNEL"/>
</dbReference>
<dbReference type="Proteomes" id="UP000824179">
    <property type="component" value="Unassembled WGS sequence"/>
</dbReference>
<sequence>MGGKGKLKRRFNALKEYGVNLIALSILTGLFSGAVVTLYNIVTGIGEEVSAELYAKIVQNPAFIPLLFLGLSAGALVIGTATRLIPMIRGSGVPQIEGAARGILHFKWYAVMCSMFAASVLCVFMGLPAGSEGPSLQIGGCAGDAVGTTFRRSLMVRRLQIAAGASAGLAAAFNAPVTGLVFAMEEAFRSFSAQVFTCSAISVLVSVTVRNLMRSAMGFSAGFTFTAFQFSPMEPMGYLYTAVAALCAALLGVAFYHLMLLCRRGLSKITFFKGAGRYIIPFFAAGAFGLISVYAMGGGHEFIQSLGSLHEGEFERIFGISVAATLAIVVAMRFISTVLAVGCGMPYGIFVPVLATGAGLGALLCAGFESAGMDASIADYIIIITMAAYFTTVVRAPITGLVMIFEFTGQFQSLLPALLGVGIGYIVGELFRTQSVFEKCLELIVHDQRIREGAEKRRVCLAVEEGSYADGRSIRSVLWPAGGVVTEVEGAQGGRFVPDGKTILKAGDKITFECVAASEEDVKNYLADIVGEPDGK</sequence>
<evidence type="ECO:0000256" key="8">
    <source>
        <dbReference type="SAM" id="Phobius"/>
    </source>
</evidence>
<evidence type="ECO:0000256" key="4">
    <source>
        <dbReference type="ARBA" id="ARBA00022989"/>
    </source>
</evidence>
<gene>
    <name evidence="10" type="ORF">IAB90_06280</name>
</gene>
<dbReference type="SUPFAM" id="SSF116726">
    <property type="entry name" value="TrkA C-terminal domain-like"/>
    <property type="match status" value="1"/>
</dbReference>
<evidence type="ECO:0000313" key="11">
    <source>
        <dbReference type="Proteomes" id="UP000824179"/>
    </source>
</evidence>
<protein>
    <submittedName>
        <fullName evidence="10">Chloride channel protein</fullName>
    </submittedName>
</protein>
<comment type="subcellular location">
    <subcellularLocation>
        <location evidence="1">Membrane</location>
        <topology evidence="1">Multi-pass membrane protein</topology>
    </subcellularLocation>
</comment>
<proteinExistence type="predicted"/>
<evidence type="ECO:0000256" key="5">
    <source>
        <dbReference type="ARBA" id="ARBA00023065"/>
    </source>
</evidence>
<comment type="caution">
    <text evidence="10">The sequence shown here is derived from an EMBL/GenBank/DDBJ whole genome shotgun (WGS) entry which is preliminary data.</text>
</comment>
<keyword evidence="6 8" id="KW-0472">Membrane</keyword>
<evidence type="ECO:0000256" key="3">
    <source>
        <dbReference type="ARBA" id="ARBA00022692"/>
    </source>
</evidence>
<dbReference type="AlphaFoldDB" id="A0A9D1AGN4"/>
<reference evidence="10" key="1">
    <citation type="submission" date="2020-10" db="EMBL/GenBank/DDBJ databases">
        <authorList>
            <person name="Gilroy R."/>
        </authorList>
    </citation>
    <scope>NUCLEOTIDE SEQUENCE</scope>
    <source>
        <strain evidence="10">ChiW25-3613</strain>
    </source>
</reference>
<dbReference type="Gene3D" id="1.10.3080.10">
    <property type="entry name" value="Clc chloride channel"/>
    <property type="match status" value="1"/>
</dbReference>
<reference evidence="10" key="2">
    <citation type="journal article" date="2021" name="PeerJ">
        <title>Extensive microbial diversity within the chicken gut microbiome revealed by metagenomics and culture.</title>
        <authorList>
            <person name="Gilroy R."/>
            <person name="Ravi A."/>
            <person name="Getino M."/>
            <person name="Pursley I."/>
            <person name="Horton D.L."/>
            <person name="Alikhan N.F."/>
            <person name="Baker D."/>
            <person name="Gharbi K."/>
            <person name="Hall N."/>
            <person name="Watson M."/>
            <person name="Adriaenssens E.M."/>
            <person name="Foster-Nyarko E."/>
            <person name="Jarju S."/>
            <person name="Secka A."/>
            <person name="Antonio M."/>
            <person name="Oren A."/>
            <person name="Chaudhuri R.R."/>
            <person name="La Ragione R."/>
            <person name="Hildebrand F."/>
            <person name="Pallen M.J."/>
        </authorList>
    </citation>
    <scope>NUCLEOTIDE SEQUENCE</scope>
    <source>
        <strain evidence="10">ChiW25-3613</strain>
    </source>
</reference>
<dbReference type="PROSITE" id="PS51202">
    <property type="entry name" value="RCK_C"/>
    <property type="match status" value="1"/>
</dbReference>
<dbReference type="GO" id="GO:0005886">
    <property type="term" value="C:plasma membrane"/>
    <property type="evidence" value="ECO:0007669"/>
    <property type="project" value="TreeGrafter"/>
</dbReference>
<dbReference type="Pfam" id="PF02080">
    <property type="entry name" value="TrkA_C"/>
    <property type="match status" value="1"/>
</dbReference>
<feature type="transmembrane region" description="Helical" evidence="8">
    <location>
        <begin position="380"/>
        <end position="405"/>
    </location>
</feature>
<feature type="transmembrane region" description="Helical" evidence="8">
    <location>
        <begin position="317"/>
        <end position="341"/>
    </location>
</feature>
<dbReference type="GO" id="GO:0008324">
    <property type="term" value="F:monoatomic cation transmembrane transporter activity"/>
    <property type="evidence" value="ECO:0007669"/>
    <property type="project" value="InterPro"/>
</dbReference>
<dbReference type="InterPro" id="IPR036721">
    <property type="entry name" value="RCK_C_sf"/>
</dbReference>
<feature type="transmembrane region" description="Helical" evidence="8">
    <location>
        <begin position="191"/>
        <end position="209"/>
    </location>
</feature>
<feature type="transmembrane region" description="Helical" evidence="8">
    <location>
        <begin position="278"/>
        <end position="296"/>
    </location>
</feature>
<dbReference type="InterPro" id="IPR006037">
    <property type="entry name" value="RCK_C"/>
</dbReference>
<dbReference type="GO" id="GO:0005247">
    <property type="term" value="F:voltage-gated chloride channel activity"/>
    <property type="evidence" value="ECO:0007669"/>
    <property type="project" value="TreeGrafter"/>
</dbReference>
<evidence type="ECO:0000256" key="7">
    <source>
        <dbReference type="ARBA" id="ARBA00023214"/>
    </source>
</evidence>
<feature type="transmembrane region" description="Helical" evidence="8">
    <location>
        <begin position="238"/>
        <end position="258"/>
    </location>
</feature>
<name>A0A9D1AGN4_9FIRM</name>
<keyword evidence="2" id="KW-0813">Transport</keyword>
<keyword evidence="3 8" id="KW-0812">Transmembrane</keyword>
<keyword evidence="5" id="KW-0406">Ion transport</keyword>
<evidence type="ECO:0000256" key="6">
    <source>
        <dbReference type="ARBA" id="ARBA00023136"/>
    </source>
</evidence>
<evidence type="ECO:0000256" key="2">
    <source>
        <dbReference type="ARBA" id="ARBA00022448"/>
    </source>
</evidence>
<dbReference type="PANTHER" id="PTHR45711">
    <property type="entry name" value="CHLORIDE CHANNEL PROTEIN"/>
    <property type="match status" value="1"/>
</dbReference>
<keyword evidence="4 8" id="KW-1133">Transmembrane helix</keyword>
<dbReference type="InterPro" id="IPR001807">
    <property type="entry name" value="ClC"/>
</dbReference>
<organism evidence="10 11">
    <name type="scientific">Candidatus Coproplasma stercoripullorum</name>
    <dbReference type="NCBI Taxonomy" id="2840751"/>
    <lineage>
        <taxon>Bacteria</taxon>
        <taxon>Bacillati</taxon>
        <taxon>Bacillota</taxon>
        <taxon>Clostridia</taxon>
        <taxon>Eubacteriales</taxon>
        <taxon>Candidatus Coproplasma</taxon>
    </lineage>
</organism>
<feature type="transmembrane region" description="Helical" evidence="8">
    <location>
        <begin position="21"/>
        <end position="42"/>
    </location>
</feature>
<feature type="transmembrane region" description="Helical" evidence="8">
    <location>
        <begin position="106"/>
        <end position="127"/>
    </location>
</feature>
<feature type="domain" description="RCK C-terminal" evidence="9">
    <location>
        <begin position="445"/>
        <end position="528"/>
    </location>
</feature>
<dbReference type="Pfam" id="PF00654">
    <property type="entry name" value="Voltage_CLC"/>
    <property type="match status" value="1"/>
</dbReference>
<dbReference type="SUPFAM" id="SSF81340">
    <property type="entry name" value="Clc chloride channel"/>
    <property type="match status" value="1"/>
</dbReference>
<evidence type="ECO:0000259" key="9">
    <source>
        <dbReference type="PROSITE" id="PS51202"/>
    </source>
</evidence>
<accession>A0A9D1AGN4</accession>
<feature type="transmembrane region" description="Helical" evidence="8">
    <location>
        <begin position="62"/>
        <end position="85"/>
    </location>
</feature>
<dbReference type="InterPro" id="IPR014743">
    <property type="entry name" value="Cl-channel_core"/>
</dbReference>